<organism evidence="2 3">
    <name type="scientific">Limosa lapponica baueri</name>
    <dbReference type="NCBI Taxonomy" id="1758121"/>
    <lineage>
        <taxon>Eukaryota</taxon>
        <taxon>Metazoa</taxon>
        <taxon>Chordata</taxon>
        <taxon>Craniata</taxon>
        <taxon>Vertebrata</taxon>
        <taxon>Euteleostomi</taxon>
        <taxon>Archelosauria</taxon>
        <taxon>Archosauria</taxon>
        <taxon>Dinosauria</taxon>
        <taxon>Saurischia</taxon>
        <taxon>Theropoda</taxon>
        <taxon>Coelurosauria</taxon>
        <taxon>Aves</taxon>
        <taxon>Neognathae</taxon>
        <taxon>Neoaves</taxon>
        <taxon>Charadriiformes</taxon>
        <taxon>Scolopacidae</taxon>
        <taxon>Limosa</taxon>
    </lineage>
</organism>
<gene>
    <name evidence="2" type="ORF">llap_21269</name>
</gene>
<feature type="region of interest" description="Disordered" evidence="1">
    <location>
        <begin position="1"/>
        <end position="49"/>
    </location>
</feature>
<proteinExistence type="predicted"/>
<dbReference type="EMBL" id="KZ520634">
    <property type="protein sequence ID" value="PKU28427.1"/>
    <property type="molecule type" value="Genomic_DNA"/>
</dbReference>
<dbReference type="AlphaFoldDB" id="A0A2I0T3R9"/>
<reference evidence="3" key="1">
    <citation type="submission" date="2017-11" db="EMBL/GenBank/DDBJ databases">
        <authorList>
            <person name="Lima N.C."/>
            <person name="Parody-Merino A.M."/>
            <person name="Battley P.F."/>
            <person name="Fidler A.E."/>
            <person name="Prosdocimi F."/>
        </authorList>
    </citation>
    <scope>NUCLEOTIDE SEQUENCE [LARGE SCALE GENOMIC DNA]</scope>
</reference>
<feature type="compositionally biased region" description="Acidic residues" evidence="1">
    <location>
        <begin position="27"/>
        <end position="39"/>
    </location>
</feature>
<dbReference type="OrthoDB" id="10057496at2759"/>
<name>A0A2I0T3R9_LIMLA</name>
<accession>A0A2I0T3R9</accession>
<evidence type="ECO:0000313" key="2">
    <source>
        <dbReference type="EMBL" id="PKU28427.1"/>
    </source>
</evidence>
<protein>
    <submittedName>
        <fullName evidence="2">Ankyrin repeat domain-containing protein 33</fullName>
    </submittedName>
</protein>
<reference evidence="3" key="2">
    <citation type="submission" date="2017-12" db="EMBL/GenBank/DDBJ databases">
        <title>Genome sequence of the Bar-tailed Godwit (Limosa lapponica baueri).</title>
        <authorList>
            <person name="Lima N.C.B."/>
            <person name="Parody-Merino A.M."/>
            <person name="Battley P.F."/>
            <person name="Fidler A.E."/>
            <person name="Prosdocimi F."/>
        </authorList>
    </citation>
    <scope>NUCLEOTIDE SEQUENCE [LARGE SCALE GENOMIC DNA]</scope>
</reference>
<dbReference type="Proteomes" id="UP000233556">
    <property type="component" value="Unassembled WGS sequence"/>
</dbReference>
<sequence length="121" mass="13014">MTDACGGGEHVAAPTSSLDASDPELHYEEEEEEEDESEPSDTSSIFSDDSVYPCYEPSLGAGGAGDLSLYQCCARNDAKLVQERLELGVTRSEATELDINGRVSGWVRFSRNRQTLTGSGC</sequence>
<keyword evidence="3" id="KW-1185">Reference proteome</keyword>
<evidence type="ECO:0000313" key="3">
    <source>
        <dbReference type="Proteomes" id="UP000233556"/>
    </source>
</evidence>
<evidence type="ECO:0000256" key="1">
    <source>
        <dbReference type="SAM" id="MobiDB-lite"/>
    </source>
</evidence>